<dbReference type="KEGG" id="cmag:CBW24_12170"/>
<feature type="transmembrane region" description="Helical" evidence="6">
    <location>
        <begin position="131"/>
        <end position="153"/>
    </location>
</feature>
<comment type="subcellular location">
    <subcellularLocation>
        <location evidence="1">Cell membrane</location>
        <topology evidence="1">Multi-pass membrane protein</topology>
    </subcellularLocation>
</comment>
<dbReference type="AlphaFoldDB" id="A0A291M3D0"/>
<evidence type="ECO:0000256" key="3">
    <source>
        <dbReference type="ARBA" id="ARBA00022692"/>
    </source>
</evidence>
<protein>
    <submittedName>
        <fullName evidence="7">Amino acid transporter</fullName>
    </submittedName>
</protein>
<feature type="transmembrane region" description="Helical" evidence="6">
    <location>
        <begin position="51"/>
        <end position="72"/>
    </location>
</feature>
<keyword evidence="4 6" id="KW-1133">Transmembrane helix</keyword>
<keyword evidence="2" id="KW-1003">Cell membrane</keyword>
<feature type="transmembrane region" description="Helical" evidence="6">
    <location>
        <begin position="20"/>
        <end position="45"/>
    </location>
</feature>
<accession>A0A291M3D0</accession>
<evidence type="ECO:0000313" key="8">
    <source>
        <dbReference type="Proteomes" id="UP000219050"/>
    </source>
</evidence>
<sequence>MAIGAQNAFVLRHGLRRSHVLPLVVICAGSDALLIAAGVAGASVLLDGAPWIASLMRYAGAAFLMVYGLLALRRALGPAEALDPDGQGAQRLWPVLATCLMLTWANPHVYLDTVLLLGSISAQFGAERWHFGAGAMLASLCFFTALGFGARLMAPLFARPAAWRALDVAVAVTMLLIALSLVLGA</sequence>
<keyword evidence="5 6" id="KW-0472">Membrane</keyword>
<dbReference type="PANTHER" id="PTHR30086:SF20">
    <property type="entry name" value="ARGININE EXPORTER PROTEIN ARGO-RELATED"/>
    <property type="match status" value="1"/>
</dbReference>
<gene>
    <name evidence="7" type="ORF">CBW24_12170</name>
</gene>
<evidence type="ECO:0000256" key="2">
    <source>
        <dbReference type="ARBA" id="ARBA00022475"/>
    </source>
</evidence>
<evidence type="ECO:0000256" key="1">
    <source>
        <dbReference type="ARBA" id="ARBA00004651"/>
    </source>
</evidence>
<dbReference type="PANTHER" id="PTHR30086">
    <property type="entry name" value="ARGININE EXPORTER PROTEIN ARGO"/>
    <property type="match status" value="1"/>
</dbReference>
<dbReference type="EMBL" id="CP021404">
    <property type="protein sequence ID" value="ATI43439.1"/>
    <property type="molecule type" value="Genomic_DNA"/>
</dbReference>
<proteinExistence type="predicted"/>
<dbReference type="GO" id="GO:0005886">
    <property type="term" value="C:plasma membrane"/>
    <property type="evidence" value="ECO:0007669"/>
    <property type="project" value="UniProtKB-SubCell"/>
</dbReference>
<feature type="transmembrane region" description="Helical" evidence="6">
    <location>
        <begin position="92"/>
        <end position="111"/>
    </location>
</feature>
<keyword evidence="3 6" id="KW-0812">Transmembrane</keyword>
<evidence type="ECO:0000256" key="4">
    <source>
        <dbReference type="ARBA" id="ARBA00022989"/>
    </source>
</evidence>
<dbReference type="Proteomes" id="UP000219050">
    <property type="component" value="Chromosome"/>
</dbReference>
<dbReference type="OrthoDB" id="5638726at2"/>
<dbReference type="InterPro" id="IPR001123">
    <property type="entry name" value="LeuE-type"/>
</dbReference>
<evidence type="ECO:0000256" key="5">
    <source>
        <dbReference type="ARBA" id="ARBA00023136"/>
    </source>
</evidence>
<feature type="transmembrane region" description="Helical" evidence="6">
    <location>
        <begin position="165"/>
        <end position="183"/>
    </location>
</feature>
<reference evidence="7 8" key="1">
    <citation type="submission" date="2017-05" db="EMBL/GenBank/DDBJ databases">
        <title>Comparative genomic and metabolic analysis of manganese-oxidizing mechanisms in Celeribater manganoxidans DY25T: its adaption to the environment of polymetallic nodule.</title>
        <authorList>
            <person name="Wang X."/>
        </authorList>
    </citation>
    <scope>NUCLEOTIDE SEQUENCE [LARGE SCALE GENOMIC DNA]</scope>
    <source>
        <strain evidence="7 8">DY25</strain>
    </source>
</reference>
<keyword evidence="8" id="KW-1185">Reference proteome</keyword>
<evidence type="ECO:0000313" key="7">
    <source>
        <dbReference type="EMBL" id="ATI43439.1"/>
    </source>
</evidence>
<organism evidence="7 8">
    <name type="scientific">Pacificitalea manganoxidans</name>
    <dbReference type="NCBI Taxonomy" id="1411902"/>
    <lineage>
        <taxon>Bacteria</taxon>
        <taxon>Pseudomonadati</taxon>
        <taxon>Pseudomonadota</taxon>
        <taxon>Alphaproteobacteria</taxon>
        <taxon>Rhodobacterales</taxon>
        <taxon>Paracoccaceae</taxon>
        <taxon>Pacificitalea</taxon>
    </lineage>
</organism>
<dbReference type="GO" id="GO:0015171">
    <property type="term" value="F:amino acid transmembrane transporter activity"/>
    <property type="evidence" value="ECO:0007669"/>
    <property type="project" value="TreeGrafter"/>
</dbReference>
<evidence type="ECO:0000256" key="6">
    <source>
        <dbReference type="SAM" id="Phobius"/>
    </source>
</evidence>
<name>A0A291M3D0_9RHOB</name>
<dbReference type="Pfam" id="PF01810">
    <property type="entry name" value="LysE"/>
    <property type="match status" value="1"/>
</dbReference>